<evidence type="ECO:0000313" key="5">
    <source>
        <dbReference type="Proteomes" id="UP000214610"/>
    </source>
</evidence>
<reference evidence="5" key="1">
    <citation type="submission" date="2017-05" db="EMBL/GenBank/DDBJ databases">
        <title>Improved OligoMM genomes.</title>
        <authorList>
            <person name="Garzetti D."/>
        </authorList>
    </citation>
    <scope>NUCLEOTIDE SEQUENCE [LARGE SCALE GENOMIC DNA]</scope>
    <source>
        <strain evidence="5">YL45</strain>
    </source>
</reference>
<feature type="signal peptide" evidence="3">
    <location>
        <begin position="1"/>
        <end position="20"/>
    </location>
</feature>
<feature type="region of interest" description="Disordered" evidence="2">
    <location>
        <begin position="140"/>
        <end position="160"/>
    </location>
</feature>
<dbReference type="RefSeq" id="WP_066595377.1">
    <property type="nucleotide sequence ID" value="NZ_CAJTBZ010000007.1"/>
</dbReference>
<gene>
    <name evidence="4" type="ORF">ADH67_08465</name>
</gene>
<organism evidence="4 5">
    <name type="scientific">Turicimonas muris</name>
    <dbReference type="NCBI Taxonomy" id="1796652"/>
    <lineage>
        <taxon>Bacteria</taxon>
        <taxon>Pseudomonadati</taxon>
        <taxon>Pseudomonadota</taxon>
        <taxon>Betaproteobacteria</taxon>
        <taxon>Burkholderiales</taxon>
        <taxon>Sutterellaceae</taxon>
        <taxon>Turicimonas</taxon>
    </lineage>
</organism>
<keyword evidence="5" id="KW-1185">Reference proteome</keyword>
<evidence type="ECO:0008006" key="6">
    <source>
        <dbReference type="Google" id="ProtNLM"/>
    </source>
</evidence>
<evidence type="ECO:0000256" key="3">
    <source>
        <dbReference type="SAM" id="SignalP"/>
    </source>
</evidence>
<dbReference type="GeneID" id="78362839"/>
<feature type="coiled-coil region" evidence="1">
    <location>
        <begin position="43"/>
        <end position="117"/>
    </location>
</feature>
<feature type="chain" id="PRO_5011240417" description="DUF4398 domain-containing protein" evidence="3">
    <location>
        <begin position="21"/>
        <end position="160"/>
    </location>
</feature>
<comment type="caution">
    <text evidence="4">The sequence shown here is derived from an EMBL/GenBank/DDBJ whole genome shotgun (WGS) entry which is preliminary data.</text>
</comment>
<keyword evidence="3" id="KW-0732">Signal</keyword>
<sequence>MNLKFTVIALAAALSGSVYAQQIVEQTYPLVPVSPTDQQIMAVQQAERQIQANEQAIALEKARAAQRQAKANAAAAAKRRAAQAKVNEKKAAEAAQKKAYDDEMRQIDLEMKKLDLELKRSNVKTRIDMNDIAQRKAELELQKEMQAPGAAPAVPAPKAP</sequence>
<proteinExistence type="predicted"/>
<keyword evidence="1" id="KW-0175">Coiled coil</keyword>
<evidence type="ECO:0000313" key="4">
    <source>
        <dbReference type="EMBL" id="OXE47797.1"/>
    </source>
</evidence>
<evidence type="ECO:0000256" key="2">
    <source>
        <dbReference type="SAM" id="MobiDB-lite"/>
    </source>
</evidence>
<protein>
    <recommendedName>
        <fullName evidence="6">DUF4398 domain-containing protein</fullName>
    </recommendedName>
</protein>
<dbReference type="AlphaFoldDB" id="A0A227KJ10"/>
<dbReference type="Proteomes" id="UP000214610">
    <property type="component" value="Unassembled WGS sequence"/>
</dbReference>
<evidence type="ECO:0000256" key="1">
    <source>
        <dbReference type="SAM" id="Coils"/>
    </source>
</evidence>
<accession>A0A227KJ10</accession>
<name>A0A227KJ10_9BURK</name>
<dbReference type="EMBL" id="NHMP01000004">
    <property type="protein sequence ID" value="OXE47797.1"/>
    <property type="molecule type" value="Genomic_DNA"/>
</dbReference>